<dbReference type="Proteomes" id="UP000441754">
    <property type="component" value="Unassembled WGS sequence"/>
</dbReference>
<protein>
    <submittedName>
        <fullName evidence="1">Uncharacterized protein</fullName>
    </submittedName>
</protein>
<keyword evidence="2" id="KW-1185">Reference proteome</keyword>
<dbReference type="RefSeq" id="WP_154176735.1">
    <property type="nucleotide sequence ID" value="NZ_WJXZ01000012.1"/>
</dbReference>
<evidence type="ECO:0000313" key="1">
    <source>
        <dbReference type="EMBL" id="MRS63362.1"/>
    </source>
</evidence>
<proteinExistence type="predicted"/>
<dbReference type="EMBL" id="WJXZ01000012">
    <property type="protein sequence ID" value="MRS63362.1"/>
    <property type="molecule type" value="Genomic_DNA"/>
</dbReference>
<sequence>MSIIYNNKGKQLAPCIISKAMYALKLKVKKPNNKKKCSNEYWITTVETVGKANNNTRAEIEEAIKEYDSLIK</sequence>
<reference evidence="1 2" key="1">
    <citation type="journal article" date="2018" name="Antonie Van Leeuwenhoek">
        <title>Larkinella terrae sp. nov., isolated from soil on Jeju Island, South Korea.</title>
        <authorList>
            <person name="Ten L.N."/>
            <person name="Jeon J."/>
            <person name="Park S.J."/>
            <person name="Park S."/>
            <person name="Lee S.Y."/>
            <person name="Kim M.K."/>
            <person name="Jung H.Y."/>
        </authorList>
    </citation>
    <scope>NUCLEOTIDE SEQUENCE [LARGE SCALE GENOMIC DNA]</scope>
    <source>
        <strain evidence="1 2">KCTC 52001</strain>
    </source>
</reference>
<name>A0A7K0ENQ9_9BACT</name>
<organism evidence="1 2">
    <name type="scientific">Larkinella terrae</name>
    <dbReference type="NCBI Taxonomy" id="2025311"/>
    <lineage>
        <taxon>Bacteria</taxon>
        <taxon>Pseudomonadati</taxon>
        <taxon>Bacteroidota</taxon>
        <taxon>Cytophagia</taxon>
        <taxon>Cytophagales</taxon>
        <taxon>Spirosomataceae</taxon>
        <taxon>Larkinella</taxon>
    </lineage>
</organism>
<gene>
    <name evidence="1" type="ORF">GJJ30_18825</name>
</gene>
<accession>A0A7K0ENQ9</accession>
<comment type="caution">
    <text evidence="1">The sequence shown here is derived from an EMBL/GenBank/DDBJ whole genome shotgun (WGS) entry which is preliminary data.</text>
</comment>
<evidence type="ECO:0000313" key="2">
    <source>
        <dbReference type="Proteomes" id="UP000441754"/>
    </source>
</evidence>
<dbReference type="AlphaFoldDB" id="A0A7K0ENQ9"/>